<gene>
    <name evidence="1" type="ORF">TorRG33x02_291230</name>
</gene>
<protein>
    <submittedName>
        <fullName evidence="1">Uncharacterized protein</fullName>
    </submittedName>
</protein>
<comment type="caution">
    <text evidence="1">The sequence shown here is derived from an EMBL/GenBank/DDBJ whole genome shotgun (WGS) entry which is preliminary data.</text>
</comment>
<dbReference type="AlphaFoldDB" id="A0A2P5CBE9"/>
<reference evidence="2" key="1">
    <citation type="submission" date="2016-06" db="EMBL/GenBank/DDBJ databases">
        <title>Parallel loss of symbiosis genes in relatives of nitrogen-fixing non-legume Parasponia.</title>
        <authorList>
            <person name="Van Velzen R."/>
            <person name="Holmer R."/>
            <person name="Bu F."/>
            <person name="Rutten L."/>
            <person name="Van Zeijl A."/>
            <person name="Liu W."/>
            <person name="Santuari L."/>
            <person name="Cao Q."/>
            <person name="Sharma T."/>
            <person name="Shen D."/>
            <person name="Roswanjaya Y."/>
            <person name="Wardhani T."/>
            <person name="Kalhor M.S."/>
            <person name="Jansen J."/>
            <person name="Van den Hoogen J."/>
            <person name="Gungor B."/>
            <person name="Hartog M."/>
            <person name="Hontelez J."/>
            <person name="Verver J."/>
            <person name="Yang W.-C."/>
            <person name="Schijlen E."/>
            <person name="Repin R."/>
            <person name="Schilthuizen M."/>
            <person name="Schranz E."/>
            <person name="Heidstra R."/>
            <person name="Miyata K."/>
            <person name="Fedorova E."/>
            <person name="Kohlen W."/>
            <person name="Bisseling T."/>
            <person name="Smit S."/>
            <person name="Geurts R."/>
        </authorList>
    </citation>
    <scope>NUCLEOTIDE SEQUENCE [LARGE SCALE GENOMIC DNA]</scope>
    <source>
        <strain evidence="2">cv. RG33-2</strain>
    </source>
</reference>
<proteinExistence type="predicted"/>
<name>A0A2P5CBE9_TREOI</name>
<organism evidence="1 2">
    <name type="scientific">Trema orientale</name>
    <name type="common">Charcoal tree</name>
    <name type="synonym">Celtis orientalis</name>
    <dbReference type="NCBI Taxonomy" id="63057"/>
    <lineage>
        <taxon>Eukaryota</taxon>
        <taxon>Viridiplantae</taxon>
        <taxon>Streptophyta</taxon>
        <taxon>Embryophyta</taxon>
        <taxon>Tracheophyta</taxon>
        <taxon>Spermatophyta</taxon>
        <taxon>Magnoliopsida</taxon>
        <taxon>eudicotyledons</taxon>
        <taxon>Gunneridae</taxon>
        <taxon>Pentapetalae</taxon>
        <taxon>rosids</taxon>
        <taxon>fabids</taxon>
        <taxon>Rosales</taxon>
        <taxon>Cannabaceae</taxon>
        <taxon>Trema</taxon>
    </lineage>
</organism>
<evidence type="ECO:0000313" key="2">
    <source>
        <dbReference type="Proteomes" id="UP000237000"/>
    </source>
</evidence>
<keyword evidence="2" id="KW-1185">Reference proteome</keyword>
<dbReference type="InParanoid" id="A0A2P5CBE9"/>
<sequence length="91" mass="10826">MIIERWRMGGIIVGFCYGDDRFNSVRSSLEETSWLMSTWSNQKFERWREKFDKIQSSLNAPGNHAQQPEVGNRIHGIEKELESLLYREELY</sequence>
<accession>A0A2P5CBE9</accession>
<evidence type="ECO:0000313" key="1">
    <source>
        <dbReference type="EMBL" id="PON58383.1"/>
    </source>
</evidence>
<dbReference type="EMBL" id="JXTC01000387">
    <property type="protein sequence ID" value="PON58383.1"/>
    <property type="molecule type" value="Genomic_DNA"/>
</dbReference>
<dbReference type="Proteomes" id="UP000237000">
    <property type="component" value="Unassembled WGS sequence"/>
</dbReference>